<feature type="region of interest" description="Disordered" evidence="3">
    <location>
        <begin position="399"/>
        <end position="453"/>
    </location>
</feature>
<keyword evidence="2" id="KW-0175">Coiled coil</keyword>
<dbReference type="InterPro" id="IPR001878">
    <property type="entry name" value="Znf_CCHC"/>
</dbReference>
<dbReference type="GO" id="GO:0003676">
    <property type="term" value="F:nucleic acid binding"/>
    <property type="evidence" value="ECO:0007669"/>
    <property type="project" value="InterPro"/>
</dbReference>
<dbReference type="GO" id="GO:0008270">
    <property type="term" value="F:zinc ion binding"/>
    <property type="evidence" value="ECO:0007669"/>
    <property type="project" value="UniProtKB-KW"/>
</dbReference>
<accession>A0AAD8RIF4</accession>
<name>A0AAD8RIF4_LOLMU</name>
<keyword evidence="1" id="KW-0479">Metal-binding</keyword>
<keyword evidence="1" id="KW-0862">Zinc</keyword>
<keyword evidence="1" id="KW-0863">Zinc-finger</keyword>
<dbReference type="AlphaFoldDB" id="A0AAD8RIF4"/>
<evidence type="ECO:0000259" key="4">
    <source>
        <dbReference type="PROSITE" id="PS50158"/>
    </source>
</evidence>
<feature type="compositionally biased region" description="Acidic residues" evidence="3">
    <location>
        <begin position="408"/>
        <end position="427"/>
    </location>
</feature>
<feature type="coiled-coil region" evidence="2">
    <location>
        <begin position="344"/>
        <end position="374"/>
    </location>
</feature>
<evidence type="ECO:0000313" key="5">
    <source>
        <dbReference type="EMBL" id="KAK1626571.1"/>
    </source>
</evidence>
<dbReference type="SMART" id="SM00343">
    <property type="entry name" value="ZnF_C2HC"/>
    <property type="match status" value="1"/>
</dbReference>
<evidence type="ECO:0000256" key="1">
    <source>
        <dbReference type="PROSITE-ProRule" id="PRU00047"/>
    </source>
</evidence>
<dbReference type="SUPFAM" id="SSF57756">
    <property type="entry name" value="Retrovirus zinc finger-like domains"/>
    <property type="match status" value="1"/>
</dbReference>
<evidence type="ECO:0000256" key="3">
    <source>
        <dbReference type="SAM" id="MobiDB-lite"/>
    </source>
</evidence>
<dbReference type="PANTHER" id="PTHR33170:SF34">
    <property type="entry name" value="OS05G0102200 PROTEIN"/>
    <property type="match status" value="1"/>
</dbReference>
<dbReference type="PROSITE" id="PS50158">
    <property type="entry name" value="ZF_CCHC"/>
    <property type="match status" value="1"/>
</dbReference>
<evidence type="ECO:0000256" key="2">
    <source>
        <dbReference type="SAM" id="Coils"/>
    </source>
</evidence>
<reference evidence="5" key="1">
    <citation type="submission" date="2023-07" db="EMBL/GenBank/DDBJ databases">
        <title>A chromosome-level genome assembly of Lolium multiflorum.</title>
        <authorList>
            <person name="Chen Y."/>
            <person name="Copetti D."/>
            <person name="Kolliker R."/>
            <person name="Studer B."/>
        </authorList>
    </citation>
    <scope>NUCLEOTIDE SEQUENCE</scope>
    <source>
        <strain evidence="5">02402/16</strain>
        <tissue evidence="5">Leaf</tissue>
    </source>
</reference>
<feature type="region of interest" description="Disordered" evidence="3">
    <location>
        <begin position="1"/>
        <end position="45"/>
    </location>
</feature>
<dbReference type="Gene3D" id="4.10.60.10">
    <property type="entry name" value="Zinc finger, CCHC-type"/>
    <property type="match status" value="1"/>
</dbReference>
<feature type="compositionally biased region" description="Basic and acidic residues" evidence="3">
    <location>
        <begin position="434"/>
        <end position="448"/>
    </location>
</feature>
<dbReference type="EMBL" id="JAUUTY010000005">
    <property type="protein sequence ID" value="KAK1626571.1"/>
    <property type="molecule type" value="Genomic_DNA"/>
</dbReference>
<dbReference type="InterPro" id="IPR036875">
    <property type="entry name" value="Znf_CCHC_sf"/>
</dbReference>
<feature type="compositionally biased region" description="Low complexity" evidence="3">
    <location>
        <begin position="21"/>
        <end position="34"/>
    </location>
</feature>
<organism evidence="5 6">
    <name type="scientific">Lolium multiflorum</name>
    <name type="common">Italian ryegrass</name>
    <name type="synonym">Lolium perenne subsp. multiflorum</name>
    <dbReference type="NCBI Taxonomy" id="4521"/>
    <lineage>
        <taxon>Eukaryota</taxon>
        <taxon>Viridiplantae</taxon>
        <taxon>Streptophyta</taxon>
        <taxon>Embryophyta</taxon>
        <taxon>Tracheophyta</taxon>
        <taxon>Spermatophyta</taxon>
        <taxon>Magnoliopsida</taxon>
        <taxon>Liliopsida</taxon>
        <taxon>Poales</taxon>
        <taxon>Poaceae</taxon>
        <taxon>BOP clade</taxon>
        <taxon>Pooideae</taxon>
        <taxon>Poodae</taxon>
        <taxon>Poeae</taxon>
        <taxon>Poeae Chloroplast Group 2 (Poeae type)</taxon>
        <taxon>Loliodinae</taxon>
        <taxon>Loliinae</taxon>
        <taxon>Lolium</taxon>
    </lineage>
</organism>
<feature type="compositionally biased region" description="Polar residues" evidence="3">
    <location>
        <begin position="35"/>
        <end position="45"/>
    </location>
</feature>
<comment type="caution">
    <text evidence="5">The sequence shown here is derived from an EMBL/GenBank/DDBJ whole genome shotgun (WGS) entry which is preliminary data.</text>
</comment>
<dbReference type="PANTHER" id="PTHR33170">
    <property type="entry name" value="DUF4283 DOMAIN-CONTAINING PROTEIN-RELATED"/>
    <property type="match status" value="1"/>
</dbReference>
<gene>
    <name evidence="5" type="ORF">QYE76_000886</name>
</gene>
<protein>
    <recommendedName>
        <fullName evidence="4">CCHC-type domain-containing protein</fullName>
    </recommendedName>
</protein>
<sequence length="567" mass="62792">MPASSGGVSTGQNKGGDERTTVSATTTVASSGTTKQVQIGSSSETELAGKKITGDDNLLCTKCGKKGHTSKDCKEEIECVNCGKGHQSMRCAWLKQKNPTTNLVGFVGLGLCCFVAEHTKEGDGAEEKGKAIAIVKVKDVEFHVDEELLVMCLGRTYPWKWTWQAKEVSAGRFLVNFPSAARINEVSIYDWVTLRGAHIKVNVKQWSDENLAAGKLDTVWVKAKRVPKALKNYQGICEVGSTLGQVVEVDMEAFRRDGSVRFLVGVVNYKNIPAMAKLTTKKLMIYYIYFQVEQVVEEGWLRPEEEYIQEFDEMEDTLSQELGDGREKRQRIDEIEGAAREGHIQASEQTKKALEEREEEMRRQNDLVAIALNKKNGSVSIKTSTHQQAKEALVEAGVRNGGEGSNDLQEETGDNVNEDDQEMEDQTENLGTNEKVDLYDDEGDRRSDSSLSMTTKVKNVEEGKSPNFGKKKHKEVGILEEIEEANGNRFSNILAPKSDVPIMDRAKKISMQKNLQSSQGSDNTLPTLANTSDYGILDIASKVGIDLGTTLDMIETKFSFNKRTRAC</sequence>
<feature type="compositionally biased region" description="Polar residues" evidence="3">
    <location>
        <begin position="1"/>
        <end position="12"/>
    </location>
</feature>
<keyword evidence="6" id="KW-1185">Reference proteome</keyword>
<evidence type="ECO:0000313" key="6">
    <source>
        <dbReference type="Proteomes" id="UP001231189"/>
    </source>
</evidence>
<proteinExistence type="predicted"/>
<dbReference type="Proteomes" id="UP001231189">
    <property type="component" value="Unassembled WGS sequence"/>
</dbReference>
<feature type="domain" description="CCHC-type" evidence="4">
    <location>
        <begin position="60"/>
        <end position="75"/>
    </location>
</feature>